<dbReference type="Pfam" id="PF00703">
    <property type="entry name" value="Glyco_hydro_2"/>
    <property type="match status" value="1"/>
</dbReference>
<keyword evidence="9" id="KW-1185">Reference proteome</keyword>
<dbReference type="SUPFAM" id="SSF51445">
    <property type="entry name" value="(Trans)glycosidases"/>
    <property type="match status" value="1"/>
</dbReference>
<accession>A0A8J3ZE44</accession>
<feature type="domain" description="Beta-mannosidase-like galactose-binding" evidence="7">
    <location>
        <begin position="63"/>
        <end position="175"/>
    </location>
</feature>
<dbReference type="Pfam" id="PF18368">
    <property type="entry name" value="Ig_GlcNase"/>
    <property type="match status" value="1"/>
</dbReference>
<dbReference type="InterPro" id="IPR041351">
    <property type="entry name" value="Ig_GlcNase"/>
</dbReference>
<evidence type="ECO:0000259" key="6">
    <source>
        <dbReference type="Pfam" id="PF18368"/>
    </source>
</evidence>
<keyword evidence="4" id="KW-0732">Signal</keyword>
<dbReference type="InterPro" id="IPR054593">
    <property type="entry name" value="Beta-mannosidase-like_N2"/>
</dbReference>
<comment type="similarity">
    <text evidence="1">Belongs to the glycosyl hydrolase 2 family.</text>
</comment>
<dbReference type="Proteomes" id="UP000612585">
    <property type="component" value="Unassembled WGS sequence"/>
</dbReference>
<dbReference type="RefSeq" id="WP_204004008.1">
    <property type="nucleotide sequence ID" value="NZ_BOPG01000050.1"/>
</dbReference>
<dbReference type="PANTHER" id="PTHR43536">
    <property type="entry name" value="MANNOSYLGLYCOPROTEIN ENDO-BETA-MANNOSIDASE"/>
    <property type="match status" value="1"/>
</dbReference>
<dbReference type="EMBL" id="BOPG01000050">
    <property type="protein sequence ID" value="GIJ60135.1"/>
    <property type="molecule type" value="Genomic_DNA"/>
</dbReference>
<dbReference type="SUPFAM" id="SSF49303">
    <property type="entry name" value="beta-Galactosidase/glucuronidase domain"/>
    <property type="match status" value="3"/>
</dbReference>
<dbReference type="Gene3D" id="3.20.20.80">
    <property type="entry name" value="Glycosidases"/>
    <property type="match status" value="1"/>
</dbReference>
<keyword evidence="3" id="KW-0326">Glycosidase</keyword>
<dbReference type="GO" id="GO:0005975">
    <property type="term" value="P:carbohydrate metabolic process"/>
    <property type="evidence" value="ECO:0007669"/>
    <property type="project" value="InterPro"/>
</dbReference>
<reference evidence="8" key="1">
    <citation type="submission" date="2021-01" db="EMBL/GenBank/DDBJ databases">
        <title>Whole genome shotgun sequence of Virgisporangium aurantiacum NBRC 16421.</title>
        <authorList>
            <person name="Komaki H."/>
            <person name="Tamura T."/>
        </authorList>
    </citation>
    <scope>NUCLEOTIDE SEQUENCE</scope>
    <source>
        <strain evidence="8">NBRC 16421</strain>
    </source>
</reference>
<dbReference type="Gene3D" id="2.60.120.260">
    <property type="entry name" value="Galactose-binding domain-like"/>
    <property type="match status" value="1"/>
</dbReference>
<dbReference type="InterPro" id="IPR008979">
    <property type="entry name" value="Galactose-bd-like_sf"/>
</dbReference>
<dbReference type="InterPro" id="IPR013783">
    <property type="entry name" value="Ig-like_fold"/>
</dbReference>
<dbReference type="InterPro" id="IPR043534">
    <property type="entry name" value="EBDG/EBM"/>
</dbReference>
<comment type="caution">
    <text evidence="8">The sequence shown here is derived from an EMBL/GenBank/DDBJ whole genome shotgun (WGS) entry which is preliminary data.</text>
</comment>
<dbReference type="PANTHER" id="PTHR43536:SF1">
    <property type="entry name" value="MANNOSYLGLYCOPROTEIN ENDO-BETA-MANNOSIDASE"/>
    <property type="match status" value="1"/>
</dbReference>
<dbReference type="InterPro" id="IPR036156">
    <property type="entry name" value="Beta-gal/glucu_dom_sf"/>
</dbReference>
<dbReference type="Pfam" id="PF22666">
    <property type="entry name" value="Glyco_hydro_2_N2"/>
    <property type="match status" value="1"/>
</dbReference>
<feature type="signal peptide" evidence="4">
    <location>
        <begin position="1"/>
        <end position="25"/>
    </location>
</feature>
<evidence type="ECO:0000259" key="5">
    <source>
        <dbReference type="Pfam" id="PF00703"/>
    </source>
</evidence>
<dbReference type="SUPFAM" id="SSF49785">
    <property type="entry name" value="Galactose-binding domain-like"/>
    <property type="match status" value="1"/>
</dbReference>
<feature type="domain" description="Glycoside hydrolase family 2 immunoglobulin-like beta-sandwich" evidence="5">
    <location>
        <begin position="218"/>
        <end position="329"/>
    </location>
</feature>
<evidence type="ECO:0000256" key="1">
    <source>
        <dbReference type="ARBA" id="ARBA00007401"/>
    </source>
</evidence>
<dbReference type="GO" id="GO:0004553">
    <property type="term" value="F:hydrolase activity, hydrolyzing O-glycosyl compounds"/>
    <property type="evidence" value="ECO:0007669"/>
    <property type="project" value="InterPro"/>
</dbReference>
<gene>
    <name evidence="8" type="ORF">Vau01_076510</name>
</gene>
<proteinExistence type="inferred from homology"/>
<organism evidence="8 9">
    <name type="scientific">Virgisporangium aurantiacum</name>
    <dbReference type="NCBI Taxonomy" id="175570"/>
    <lineage>
        <taxon>Bacteria</taxon>
        <taxon>Bacillati</taxon>
        <taxon>Actinomycetota</taxon>
        <taxon>Actinomycetes</taxon>
        <taxon>Micromonosporales</taxon>
        <taxon>Micromonosporaceae</taxon>
        <taxon>Virgisporangium</taxon>
    </lineage>
</organism>
<dbReference type="AlphaFoldDB" id="A0A8J3ZE44"/>
<protein>
    <submittedName>
        <fullName evidence="8">Beta-mannosidase</fullName>
    </submittedName>
</protein>
<name>A0A8J3ZE44_9ACTN</name>
<feature type="domain" description="Exo-beta-D-glucosaminidase Ig-fold" evidence="6">
    <location>
        <begin position="805"/>
        <end position="910"/>
    </location>
</feature>
<sequence length="915" mass="99788">MRRRIAVITVGVVCASLLSAGIGNAQEPITTSGAGAVSLKSGWEIQSSAVVGNDGAAISDPGYATDGWLPISQPQTLMAALVENGRYPDVFRSNNLAAVPKDQFAVNWWYRDEVRLRPRDGQRISLVMNGVLSRANLWVNGTKVADQSQLQGAYSRFEYDITPYARDGVNAIALDVFRNDVSSATGYLTLNMLDWNHASPDNYTGIQFAPQLAIDGPVSVRDAHVVQDNADDLSTSDLTVKADVRNNTATAQKVDVTATISGPHRFTVRQAVDVPANSTVKVSVGPLHIAKPAVWWPHQMGGQPLYHLDVAAKTGKKISDRYGQDFGIRTVTSHLTPVVPGQTLGSAGYRQYVINGVPFVVRGGGWSQDLFLRYDSGNVRNQLKYIKNMGLNAVRFEGNLPPDDMFRQMDREGVLALPGWQCCAKWEQSSTRWSDETKANAANQATFVAQWLRNHPSVVSFWHSSDNAPDAVKESIWLDAFNAADWQTPQLASAQYRASPRMGQSGNKEGPYNYAPPAYWWENGPVMANQPDAFTNAGGAFGFNTEAGPGNTVPTTDSLNRFLPVEDQNKIWDPASTTGPTSGPDIYHTSPFTTYTAIGRMGQYNTALWNRYGAWSDLASYQQAAQAGGYEITRALFEAYIGNAKDPANPSTGLIYWQMNKAWPSLQWNLYGYDLDQSGVFFGAKKANEAVHVMYSYADGSVRVANLTNVEQRGLRAKAEFVDLDGTVRAVHETAVDPLAGQDVRTVLTPAVPAGISTTYFLRLTLKNGPKTVSRNVYWLSTKPDRVDWANTIDEGDGAAFEPGGYADLTGLRSLGAASVRVRATTLRLGADDMTRVTVTNTSDHPVPAFMTRADIRRDTGTGDNQVLPILWSDNDITLWPGESQTIVATYRHADLKGARPVVTVAGWNVAPQVA</sequence>
<evidence type="ECO:0000313" key="8">
    <source>
        <dbReference type="EMBL" id="GIJ60135.1"/>
    </source>
</evidence>
<evidence type="ECO:0000256" key="3">
    <source>
        <dbReference type="ARBA" id="ARBA00023295"/>
    </source>
</evidence>
<evidence type="ECO:0000259" key="7">
    <source>
        <dbReference type="Pfam" id="PF22666"/>
    </source>
</evidence>
<feature type="chain" id="PRO_5035223284" evidence="4">
    <location>
        <begin position="26"/>
        <end position="915"/>
    </location>
</feature>
<evidence type="ECO:0000256" key="4">
    <source>
        <dbReference type="SAM" id="SignalP"/>
    </source>
</evidence>
<dbReference type="InterPro" id="IPR017853">
    <property type="entry name" value="GH"/>
</dbReference>
<dbReference type="Gene3D" id="2.60.40.10">
    <property type="entry name" value="Immunoglobulins"/>
    <property type="match status" value="3"/>
</dbReference>
<evidence type="ECO:0000256" key="2">
    <source>
        <dbReference type="ARBA" id="ARBA00022801"/>
    </source>
</evidence>
<dbReference type="InterPro" id="IPR006102">
    <property type="entry name" value="Ig-like_GH2"/>
</dbReference>
<evidence type="ECO:0000313" key="9">
    <source>
        <dbReference type="Proteomes" id="UP000612585"/>
    </source>
</evidence>
<keyword evidence="2" id="KW-0378">Hydrolase</keyword>